<gene>
    <name evidence="1" type="ORF">ACFSC2_15005</name>
</gene>
<evidence type="ECO:0000313" key="1">
    <source>
        <dbReference type="EMBL" id="MFD1604049.1"/>
    </source>
</evidence>
<accession>A0ABW4HES9</accession>
<evidence type="ECO:0000313" key="2">
    <source>
        <dbReference type="Proteomes" id="UP001597138"/>
    </source>
</evidence>
<name>A0ABW4HES9_9FLAO</name>
<protein>
    <submittedName>
        <fullName evidence="1">Uncharacterized protein</fullName>
    </submittedName>
</protein>
<keyword evidence="2" id="KW-1185">Reference proteome</keyword>
<sequence>MKSEIYQVENNDTPVFITVTVLTPGIAETEVTKYLTNGSYIVVANSPNATGIIPRTLLGTGKELVGKSIEIDTDIYLDHIPKDDWPVCYKNLQIKYYLEGGKADQQQPFLCLPADKHKSKSGKTIGAEKFIDITL</sequence>
<dbReference type="EMBL" id="JBHUDZ010000012">
    <property type="protein sequence ID" value="MFD1604049.1"/>
    <property type="molecule type" value="Genomic_DNA"/>
</dbReference>
<dbReference type="Proteomes" id="UP001597138">
    <property type="component" value="Unassembled WGS sequence"/>
</dbReference>
<comment type="caution">
    <text evidence="1">The sequence shown here is derived from an EMBL/GenBank/DDBJ whole genome shotgun (WGS) entry which is preliminary data.</text>
</comment>
<dbReference type="RefSeq" id="WP_379814593.1">
    <property type="nucleotide sequence ID" value="NZ_JBHUDZ010000012.1"/>
</dbReference>
<proteinExistence type="predicted"/>
<organism evidence="1 2">
    <name type="scientific">Flavobacterium artemisiae</name>
    <dbReference type="NCBI Taxonomy" id="2126556"/>
    <lineage>
        <taxon>Bacteria</taxon>
        <taxon>Pseudomonadati</taxon>
        <taxon>Bacteroidota</taxon>
        <taxon>Flavobacteriia</taxon>
        <taxon>Flavobacteriales</taxon>
        <taxon>Flavobacteriaceae</taxon>
        <taxon>Flavobacterium</taxon>
    </lineage>
</organism>
<reference evidence="2" key="1">
    <citation type="journal article" date="2019" name="Int. J. Syst. Evol. Microbiol.">
        <title>The Global Catalogue of Microorganisms (GCM) 10K type strain sequencing project: providing services to taxonomists for standard genome sequencing and annotation.</title>
        <authorList>
            <consortium name="The Broad Institute Genomics Platform"/>
            <consortium name="The Broad Institute Genome Sequencing Center for Infectious Disease"/>
            <person name="Wu L."/>
            <person name="Ma J."/>
        </authorList>
    </citation>
    <scope>NUCLEOTIDE SEQUENCE [LARGE SCALE GENOMIC DNA]</scope>
    <source>
        <strain evidence="2">CCUG 70865</strain>
    </source>
</reference>